<keyword evidence="2" id="KW-1185">Reference proteome</keyword>
<protein>
    <submittedName>
        <fullName evidence="1">Uncharacterized protein</fullName>
    </submittedName>
</protein>
<evidence type="ECO:0000313" key="2">
    <source>
        <dbReference type="Proteomes" id="UP001144347"/>
    </source>
</evidence>
<name>A0ABT4LAR1_9SPHI</name>
<proteinExistence type="predicted"/>
<dbReference type="RefSeq" id="WP_269428041.1">
    <property type="nucleotide sequence ID" value="NZ_JAPWGM010000004.1"/>
</dbReference>
<reference evidence="1" key="1">
    <citation type="submission" date="2022-12" db="EMBL/GenBank/DDBJ databases">
        <title>Genome sequence of HCMS5-2.</title>
        <authorList>
            <person name="Woo H."/>
        </authorList>
    </citation>
    <scope>NUCLEOTIDE SEQUENCE</scope>
    <source>
        <strain evidence="1">HCMS5-2</strain>
    </source>
</reference>
<evidence type="ECO:0000313" key="1">
    <source>
        <dbReference type="EMBL" id="MCZ4244988.1"/>
    </source>
</evidence>
<accession>A0ABT4LAR1</accession>
<dbReference type="EMBL" id="JAPWGM010000004">
    <property type="protein sequence ID" value="MCZ4244988.1"/>
    <property type="molecule type" value="Genomic_DNA"/>
</dbReference>
<organism evidence="1 2">
    <name type="scientific">Pedobacter punctiformis</name>
    <dbReference type="NCBI Taxonomy" id="3004097"/>
    <lineage>
        <taxon>Bacteria</taxon>
        <taxon>Pseudomonadati</taxon>
        <taxon>Bacteroidota</taxon>
        <taxon>Sphingobacteriia</taxon>
        <taxon>Sphingobacteriales</taxon>
        <taxon>Sphingobacteriaceae</taxon>
        <taxon>Pedobacter</taxon>
    </lineage>
</organism>
<comment type="caution">
    <text evidence="1">The sequence shown here is derived from an EMBL/GenBank/DDBJ whole genome shotgun (WGS) entry which is preliminary data.</text>
</comment>
<gene>
    <name evidence="1" type="ORF">O0955_13325</name>
</gene>
<sequence length="102" mass="11761">MATTTQKTLTWLFAAVSSLASYIAIQSRASLTESRELREQDKAYYQKQIEVRDLMITKERHEKDSLQGVIVSRSDNSYQELKSLFKIDSTKKSTIIIKTLKK</sequence>
<dbReference type="Proteomes" id="UP001144347">
    <property type="component" value="Unassembled WGS sequence"/>
</dbReference>